<protein>
    <submittedName>
        <fullName evidence="1">Uncharacterized protein</fullName>
    </submittedName>
</protein>
<gene>
    <name evidence="1" type="ORF">TBIB3V08_LOCUS12850</name>
</gene>
<evidence type="ECO:0000313" key="1">
    <source>
        <dbReference type="EMBL" id="CAD7450580.1"/>
    </source>
</evidence>
<reference evidence="1" key="1">
    <citation type="submission" date="2020-11" db="EMBL/GenBank/DDBJ databases">
        <authorList>
            <person name="Tran Van P."/>
        </authorList>
    </citation>
    <scope>NUCLEOTIDE SEQUENCE</scope>
</reference>
<sequence length="151" mass="17537">MDDSIGAEGEDVIFEKSELFKYLEDVGLSELVTVTDNLALTRDSPRQDKITTFFKRLREQLLTSLRWRTPVQQNDALFDKCVATILESMLMMREDSYHVEYITSRSTQLHDQCHWYNTYFQTTNIKTVIVKKPDRNPMDAMFLSIGITGNA</sequence>
<organism evidence="1">
    <name type="scientific">Timema bartmani</name>
    <dbReference type="NCBI Taxonomy" id="61472"/>
    <lineage>
        <taxon>Eukaryota</taxon>
        <taxon>Metazoa</taxon>
        <taxon>Ecdysozoa</taxon>
        <taxon>Arthropoda</taxon>
        <taxon>Hexapoda</taxon>
        <taxon>Insecta</taxon>
        <taxon>Pterygota</taxon>
        <taxon>Neoptera</taxon>
        <taxon>Polyneoptera</taxon>
        <taxon>Phasmatodea</taxon>
        <taxon>Timematodea</taxon>
        <taxon>Timematoidea</taxon>
        <taxon>Timematidae</taxon>
        <taxon>Timema</taxon>
    </lineage>
</organism>
<proteinExistence type="predicted"/>
<name>A0A7R9FBQ1_9NEOP</name>
<dbReference type="EMBL" id="OD576457">
    <property type="protein sequence ID" value="CAD7450580.1"/>
    <property type="molecule type" value="Genomic_DNA"/>
</dbReference>
<accession>A0A7R9FBQ1</accession>
<dbReference type="AlphaFoldDB" id="A0A7R9FBQ1"/>